<reference evidence="1 2" key="1">
    <citation type="submission" date="2016-10" db="EMBL/GenBank/DDBJ databases">
        <authorList>
            <person name="de Groot N.N."/>
        </authorList>
    </citation>
    <scope>NUCLEOTIDE SEQUENCE [LARGE SCALE GENOMIC DNA]</scope>
    <source>
        <strain evidence="1 2">DSM 28010</strain>
    </source>
</reference>
<accession>A0A1G8SXL2</accession>
<name>A0A1G8SXL2_9RHOB</name>
<evidence type="ECO:0000313" key="1">
    <source>
        <dbReference type="EMBL" id="SDJ33941.1"/>
    </source>
</evidence>
<organism evidence="1 2">
    <name type="scientific">Lutimaribacter saemankumensis</name>
    <dbReference type="NCBI Taxonomy" id="490829"/>
    <lineage>
        <taxon>Bacteria</taxon>
        <taxon>Pseudomonadati</taxon>
        <taxon>Pseudomonadota</taxon>
        <taxon>Alphaproteobacteria</taxon>
        <taxon>Rhodobacterales</taxon>
        <taxon>Roseobacteraceae</taxon>
        <taxon>Lutimaribacter</taxon>
    </lineage>
</organism>
<protein>
    <submittedName>
        <fullName evidence="1">Uncharacterized protein</fullName>
    </submittedName>
</protein>
<dbReference type="RefSeq" id="WP_090030472.1">
    <property type="nucleotide sequence ID" value="NZ_FNEB01000014.1"/>
</dbReference>
<dbReference type="Proteomes" id="UP000199340">
    <property type="component" value="Unassembled WGS sequence"/>
</dbReference>
<keyword evidence="2" id="KW-1185">Reference proteome</keyword>
<dbReference type="STRING" id="490829.SAMN05421850_11428"/>
<dbReference type="EMBL" id="FNEB01000014">
    <property type="protein sequence ID" value="SDJ33941.1"/>
    <property type="molecule type" value="Genomic_DNA"/>
</dbReference>
<gene>
    <name evidence="1" type="ORF">SAMN05421850_11428</name>
</gene>
<dbReference type="AlphaFoldDB" id="A0A1G8SXL2"/>
<dbReference type="OrthoDB" id="7871682at2"/>
<sequence>MNKVIVGLIGLVVGAVGGAVVGGSLIGGTAAGIGIGTGLSAGICSTVQAAQAEGLVTAEQVDQLLMRAAQELAGTDGLPEGTSVVGGAAECAEVMESLKAAAN</sequence>
<evidence type="ECO:0000313" key="2">
    <source>
        <dbReference type="Proteomes" id="UP000199340"/>
    </source>
</evidence>
<proteinExistence type="predicted"/>